<dbReference type="Gramene" id="PVH38254">
    <property type="protein sequence ID" value="PVH38254"/>
    <property type="gene ID" value="PAHAL_5G212000"/>
</dbReference>
<feature type="region of interest" description="Disordered" evidence="1">
    <location>
        <begin position="69"/>
        <end position="202"/>
    </location>
</feature>
<feature type="compositionally biased region" description="Basic residues" evidence="1">
    <location>
        <begin position="157"/>
        <end position="173"/>
    </location>
</feature>
<feature type="compositionally biased region" description="Pro residues" evidence="1">
    <location>
        <begin position="188"/>
        <end position="202"/>
    </location>
</feature>
<evidence type="ECO:0000256" key="1">
    <source>
        <dbReference type="SAM" id="MobiDB-lite"/>
    </source>
</evidence>
<protein>
    <submittedName>
        <fullName evidence="2">Uncharacterized protein</fullName>
    </submittedName>
</protein>
<dbReference type="Proteomes" id="UP000243499">
    <property type="component" value="Chromosome 5"/>
</dbReference>
<gene>
    <name evidence="2" type="ORF">PAHAL_5G212000</name>
</gene>
<feature type="compositionally biased region" description="Pro residues" evidence="1">
    <location>
        <begin position="105"/>
        <end position="119"/>
    </location>
</feature>
<feature type="compositionally biased region" description="Basic residues" evidence="1">
    <location>
        <begin position="120"/>
        <end position="130"/>
    </location>
</feature>
<reference evidence="2" key="1">
    <citation type="submission" date="2018-04" db="EMBL/GenBank/DDBJ databases">
        <title>WGS assembly of Panicum hallii.</title>
        <authorList>
            <person name="Lovell J."/>
            <person name="Jenkins J."/>
            <person name="Lowry D."/>
            <person name="Mamidi S."/>
            <person name="Sreedasyam A."/>
            <person name="Weng X."/>
            <person name="Barry K."/>
            <person name="Bonette J."/>
            <person name="Campitelli B."/>
            <person name="Daum C."/>
            <person name="Gordon S."/>
            <person name="Gould B."/>
            <person name="Lipzen A."/>
            <person name="Macqueen A."/>
            <person name="Palacio-Mejia J."/>
            <person name="Plott C."/>
            <person name="Shakirov E."/>
            <person name="Shu S."/>
            <person name="Yoshinaga Y."/>
            <person name="Zane M."/>
            <person name="Rokhsar D."/>
            <person name="Grimwood J."/>
            <person name="Schmutz J."/>
            <person name="Juenger T."/>
        </authorList>
    </citation>
    <scope>NUCLEOTIDE SEQUENCE [LARGE SCALE GENOMIC DNA]</scope>
    <source>
        <strain evidence="2">FIL2</strain>
    </source>
</reference>
<dbReference type="AlphaFoldDB" id="A0A2T8IKQ1"/>
<proteinExistence type="predicted"/>
<evidence type="ECO:0000313" key="2">
    <source>
        <dbReference type="EMBL" id="PVH38254.1"/>
    </source>
</evidence>
<name>A0A2T8IKQ1_9POAL</name>
<feature type="compositionally biased region" description="Pro residues" evidence="1">
    <location>
        <begin position="69"/>
        <end position="94"/>
    </location>
</feature>
<organism evidence="2">
    <name type="scientific">Panicum hallii</name>
    <dbReference type="NCBI Taxonomy" id="206008"/>
    <lineage>
        <taxon>Eukaryota</taxon>
        <taxon>Viridiplantae</taxon>
        <taxon>Streptophyta</taxon>
        <taxon>Embryophyta</taxon>
        <taxon>Tracheophyta</taxon>
        <taxon>Spermatophyta</taxon>
        <taxon>Magnoliopsida</taxon>
        <taxon>Liliopsida</taxon>
        <taxon>Poales</taxon>
        <taxon>Poaceae</taxon>
        <taxon>PACMAD clade</taxon>
        <taxon>Panicoideae</taxon>
        <taxon>Panicodae</taxon>
        <taxon>Paniceae</taxon>
        <taxon>Panicinae</taxon>
        <taxon>Panicum</taxon>
        <taxon>Panicum sect. Panicum</taxon>
    </lineage>
</organism>
<dbReference type="EMBL" id="CM008050">
    <property type="protein sequence ID" value="PVH38254.1"/>
    <property type="molecule type" value="Genomic_DNA"/>
</dbReference>
<feature type="compositionally biased region" description="Low complexity" evidence="1">
    <location>
        <begin position="174"/>
        <end position="187"/>
    </location>
</feature>
<feature type="compositionally biased region" description="Pro residues" evidence="1">
    <location>
        <begin position="133"/>
        <end position="151"/>
    </location>
</feature>
<accession>A0A2T8IKQ1</accession>
<sequence>MDSDESTDSTVQSKIGTQARFPSCGAVFTRGVVFTRRDIGYNDRIIFLLFPVSFSFLLIHELPPPLQVLPPPPPPPPGRPPRRPPPPPNAPPAAPAARPRRAPRRPPGPLPTDALPPPPHPRRAARRPRRAPSAPPASPAAPRPPSLPTPAAPAARPPRRAPRRPKRARKATRRAAPAARPAAAPAGPAAPPNAPRRPPPRPALPPAQVCWLLFSMPSRRATNARSAACALSSTSAHSALSVRRVRGSARGSCHGRYGHRVRTGLIEGRPAAFLSAGPFLFKDHLDSVWLILCSVVPCSSPCSVCGIIDLLFCDLFASVPICMAVLIGLPALSGAASSAVPCWGIIVRHHYCPLVLRVDSNENHVKRMC</sequence>